<evidence type="ECO:0000313" key="4">
    <source>
        <dbReference type="Proteomes" id="UP001501920"/>
    </source>
</evidence>
<dbReference type="Gene3D" id="1.20.5.400">
    <property type="match status" value="2"/>
</dbReference>
<keyword evidence="4" id="KW-1185">Reference proteome</keyword>
<dbReference type="AlphaFoldDB" id="A0AAR2LKY1"/>
<dbReference type="GO" id="GO:0004888">
    <property type="term" value="F:transmembrane signaling receptor activity"/>
    <property type="evidence" value="ECO:0007669"/>
    <property type="project" value="InterPro"/>
</dbReference>
<keyword evidence="2" id="KW-1133">Transmembrane helix</keyword>
<evidence type="ECO:0000313" key="3">
    <source>
        <dbReference type="Ensembl" id="ENSPNAP00000077210.1"/>
    </source>
</evidence>
<dbReference type="Ensembl" id="ENSPNAT00000075138.1">
    <property type="protein sequence ID" value="ENSPNAP00000077210.1"/>
    <property type="gene ID" value="ENSPNAG00000032179.1"/>
</dbReference>
<organism evidence="3 4">
    <name type="scientific">Pygocentrus nattereri</name>
    <name type="common">Red-bellied piranha</name>
    <dbReference type="NCBI Taxonomy" id="42514"/>
    <lineage>
        <taxon>Eukaryota</taxon>
        <taxon>Metazoa</taxon>
        <taxon>Chordata</taxon>
        <taxon>Craniata</taxon>
        <taxon>Vertebrata</taxon>
        <taxon>Euteleostomi</taxon>
        <taxon>Actinopterygii</taxon>
        <taxon>Neopterygii</taxon>
        <taxon>Teleostei</taxon>
        <taxon>Ostariophysi</taxon>
        <taxon>Characiformes</taxon>
        <taxon>Characoidei</taxon>
        <taxon>Pygocentrus</taxon>
    </lineage>
</organism>
<proteinExistence type="predicted"/>
<dbReference type="InterPro" id="IPR016186">
    <property type="entry name" value="C-type_lectin-like/link_sf"/>
</dbReference>
<evidence type="ECO:0008006" key="5">
    <source>
        <dbReference type="Google" id="ProtNLM"/>
    </source>
</evidence>
<keyword evidence="1" id="KW-0175">Coiled coil</keyword>
<dbReference type="GO" id="GO:0005886">
    <property type="term" value="C:plasma membrane"/>
    <property type="evidence" value="ECO:0007669"/>
    <property type="project" value="InterPro"/>
</dbReference>
<protein>
    <recommendedName>
        <fullName evidence="5">C-type lectin domain-containing protein</fullName>
    </recommendedName>
</protein>
<accession>A0AAR2LKY1</accession>
<evidence type="ECO:0000256" key="2">
    <source>
        <dbReference type="SAM" id="Phobius"/>
    </source>
</evidence>
<dbReference type="SUPFAM" id="SSF56436">
    <property type="entry name" value="C-type lectin-like"/>
    <property type="match status" value="1"/>
</dbReference>
<keyword evidence="2" id="KW-0812">Transmembrane</keyword>
<dbReference type="PANTHER" id="PTHR15028:SF6">
    <property type="entry name" value="B-CELL DIFFERENTIATION ANTIGEN CD72"/>
    <property type="match status" value="1"/>
</dbReference>
<dbReference type="Proteomes" id="UP001501920">
    <property type="component" value="Chromosome 22"/>
</dbReference>
<name>A0AAR2LKY1_PYGNA</name>
<dbReference type="InterPro" id="IPR039689">
    <property type="entry name" value="CD72"/>
</dbReference>
<reference evidence="3" key="2">
    <citation type="submission" date="2025-08" db="UniProtKB">
        <authorList>
            <consortium name="Ensembl"/>
        </authorList>
    </citation>
    <scope>IDENTIFICATION</scope>
</reference>
<feature type="coiled-coil region" evidence="1">
    <location>
        <begin position="53"/>
        <end position="87"/>
    </location>
</feature>
<reference evidence="3" key="3">
    <citation type="submission" date="2025-09" db="UniProtKB">
        <authorList>
            <consortium name="Ensembl"/>
        </authorList>
    </citation>
    <scope>IDENTIFICATION</scope>
</reference>
<dbReference type="Gene3D" id="3.10.100.10">
    <property type="entry name" value="Mannose-Binding Protein A, subunit A"/>
    <property type="match status" value="1"/>
</dbReference>
<dbReference type="InterPro" id="IPR016187">
    <property type="entry name" value="CTDL_fold"/>
</dbReference>
<evidence type="ECO:0000256" key="1">
    <source>
        <dbReference type="SAM" id="Coils"/>
    </source>
</evidence>
<dbReference type="PANTHER" id="PTHR15028">
    <property type="entry name" value="CD72-RELATED"/>
    <property type="match status" value="1"/>
</dbReference>
<dbReference type="GeneTree" id="ENSGT01020000230338"/>
<feature type="transmembrane region" description="Helical" evidence="2">
    <location>
        <begin position="21"/>
        <end position="40"/>
    </location>
</feature>
<sequence>MCLYIFSELSTAGRRCFIQTAVCLALLCVLLLTVITVLWIKVTAQSDQLETSYTNLTIERDQLMTKNTNLTAERDQLQTSYTNLTIERDQLMTKNTNLATERDQLMTKNTNLATERDQLMTKNTNLILEKNLLESRYNATIKVDQLQKTFSSVVAKAVQEGWKFFKNSLYYISTGETNWHESRQDCRGRGADLVIINSREEQVRERD</sequence>
<reference evidence="3 4" key="1">
    <citation type="submission" date="2020-10" db="EMBL/GenBank/DDBJ databases">
        <title>Pygocentrus nattereri (red-bellied piranha) genome, fPygNat1, primary haplotype.</title>
        <authorList>
            <person name="Myers G."/>
            <person name="Meyer A."/>
            <person name="Karagic N."/>
            <person name="Pippel M."/>
            <person name="Winkler S."/>
            <person name="Tracey A."/>
            <person name="Wood J."/>
            <person name="Formenti G."/>
            <person name="Howe K."/>
            <person name="Fedrigo O."/>
            <person name="Jarvis E.D."/>
        </authorList>
    </citation>
    <scope>NUCLEOTIDE SEQUENCE [LARGE SCALE GENOMIC DNA]</scope>
</reference>
<keyword evidence="2" id="KW-0472">Membrane</keyword>